<dbReference type="GO" id="GO:0016301">
    <property type="term" value="F:kinase activity"/>
    <property type="evidence" value="ECO:0007669"/>
    <property type="project" value="UniProtKB-KW"/>
</dbReference>
<dbReference type="Proteomes" id="UP001288320">
    <property type="component" value="Unassembled WGS sequence"/>
</dbReference>
<evidence type="ECO:0000313" key="11">
    <source>
        <dbReference type="Proteomes" id="UP001288320"/>
    </source>
</evidence>
<keyword evidence="5" id="KW-0067">ATP-binding</keyword>
<dbReference type="GO" id="GO:0005524">
    <property type="term" value="F:ATP binding"/>
    <property type="evidence" value="ECO:0007669"/>
    <property type="project" value="UniProtKB-KW"/>
</dbReference>
<dbReference type="PANTHER" id="PTHR43085:SF1">
    <property type="entry name" value="PSEUDOURIDINE KINASE-RELATED"/>
    <property type="match status" value="1"/>
</dbReference>
<dbReference type="Gene3D" id="3.40.1190.20">
    <property type="match status" value="1"/>
</dbReference>
<dbReference type="Pfam" id="PF00294">
    <property type="entry name" value="PfkB"/>
    <property type="match status" value="1"/>
</dbReference>
<evidence type="ECO:0000313" key="8">
    <source>
        <dbReference type="EMBL" id="MDY5139790.1"/>
    </source>
</evidence>
<evidence type="ECO:0000256" key="4">
    <source>
        <dbReference type="ARBA" id="ARBA00022777"/>
    </source>
</evidence>
<accession>A0AAW9HHL7</accession>
<keyword evidence="3" id="KW-0547">Nucleotide-binding</keyword>
<gene>
    <name evidence="8" type="ORF">R6G74_00455</name>
    <name evidence="9" type="ORF">R6P33_01115</name>
</gene>
<feature type="domain" description="Carbohydrate kinase PfkB" evidence="7">
    <location>
        <begin position="3"/>
        <end position="304"/>
    </location>
</feature>
<dbReference type="EMBL" id="JAWNFV010000001">
    <property type="protein sequence ID" value="MDY5139790.1"/>
    <property type="molecule type" value="Genomic_DNA"/>
</dbReference>
<dbReference type="SUPFAM" id="SSF53613">
    <property type="entry name" value="Ribokinase-like"/>
    <property type="match status" value="1"/>
</dbReference>
<proteinExistence type="inferred from homology"/>
<keyword evidence="4 8" id="KW-0418">Kinase</keyword>
<dbReference type="InterPro" id="IPR050306">
    <property type="entry name" value="PfkB_Carbo_kinase"/>
</dbReference>
<dbReference type="Proteomes" id="UP001284901">
    <property type="component" value="Unassembled WGS sequence"/>
</dbReference>
<reference evidence="8 10" key="1">
    <citation type="submission" date="2023-10" db="EMBL/GenBank/DDBJ databases">
        <title>Whole Genome based description of the genera Actinobaculum and Actinotignum reveals a complex phylogenetic relationship within the species included in the genus Actinotignum.</title>
        <authorList>
            <person name="Jensen C.S."/>
            <person name="Dargis R."/>
            <person name="Kemp M."/>
            <person name="Christensen J.J."/>
        </authorList>
    </citation>
    <scope>NUCLEOTIDE SEQUENCE</scope>
    <source>
        <strain evidence="9 10">SLA_B089</strain>
        <strain evidence="8">SLA_B245</strain>
    </source>
</reference>
<sequence>MARFVSAGEALVDIIIREGESGPGTEVVGGSLLNVASGVARLGQHVELATWFGRDERGERIAAQAAAMGVEIVPGSDGASRTTTASAFLDAEGRARYEFDVESDFPEIPDPDTVGHLHCGSYSAVVGASSKKILRAVKRQALTGTVSYDPNARPDLMGSPEKVRESIEELVALCDVVKASDEDLEWLYPGEPVERIMRRWVTSGPGMVVVTRGPWGAYVKLAGERDMLVVDPLNVELGDTVGAGDSFMAGMLAGLMEAGLLGSVEAKQRLRAAHFSDVRPALHQAVITAGLTVSHDGAYSPTPAEVDTVRTGDPALR</sequence>
<dbReference type="EC" id="2.7.1.-" evidence="8"/>
<evidence type="ECO:0000313" key="9">
    <source>
        <dbReference type="EMBL" id="MDY5145622.1"/>
    </source>
</evidence>
<dbReference type="RefSeq" id="WP_087070971.1">
    <property type="nucleotide sequence ID" value="NZ_CAUPFC010000001.1"/>
</dbReference>
<evidence type="ECO:0000313" key="10">
    <source>
        <dbReference type="Proteomes" id="UP001284901"/>
    </source>
</evidence>
<feature type="region of interest" description="Disordered" evidence="6">
    <location>
        <begin position="298"/>
        <end position="317"/>
    </location>
</feature>
<dbReference type="InterPro" id="IPR011611">
    <property type="entry name" value="PfkB_dom"/>
</dbReference>
<dbReference type="CDD" id="cd01167">
    <property type="entry name" value="bac_FRK"/>
    <property type="match status" value="1"/>
</dbReference>
<evidence type="ECO:0000256" key="6">
    <source>
        <dbReference type="SAM" id="MobiDB-lite"/>
    </source>
</evidence>
<dbReference type="InterPro" id="IPR029056">
    <property type="entry name" value="Ribokinase-like"/>
</dbReference>
<dbReference type="GeneID" id="92813936"/>
<keyword evidence="2 8" id="KW-0808">Transferase</keyword>
<dbReference type="InterPro" id="IPR002173">
    <property type="entry name" value="Carboh/pur_kinase_PfkB_CS"/>
</dbReference>
<evidence type="ECO:0000256" key="5">
    <source>
        <dbReference type="ARBA" id="ARBA00022840"/>
    </source>
</evidence>
<evidence type="ECO:0000256" key="2">
    <source>
        <dbReference type="ARBA" id="ARBA00022679"/>
    </source>
</evidence>
<evidence type="ECO:0000259" key="7">
    <source>
        <dbReference type="Pfam" id="PF00294"/>
    </source>
</evidence>
<comment type="similarity">
    <text evidence="1">Belongs to the carbohydrate kinase PfkB family.</text>
</comment>
<dbReference type="EMBL" id="JAWNFY010000002">
    <property type="protein sequence ID" value="MDY5145622.1"/>
    <property type="molecule type" value="Genomic_DNA"/>
</dbReference>
<dbReference type="PROSITE" id="PS00584">
    <property type="entry name" value="PFKB_KINASES_2"/>
    <property type="match status" value="1"/>
</dbReference>
<name>A0AAW9HHL7_9ACTO</name>
<evidence type="ECO:0000256" key="3">
    <source>
        <dbReference type="ARBA" id="ARBA00022741"/>
    </source>
</evidence>
<comment type="caution">
    <text evidence="8">The sequence shown here is derived from an EMBL/GenBank/DDBJ whole genome shotgun (WGS) entry which is preliminary data.</text>
</comment>
<dbReference type="PANTHER" id="PTHR43085">
    <property type="entry name" value="HEXOKINASE FAMILY MEMBER"/>
    <property type="match status" value="1"/>
</dbReference>
<protein>
    <submittedName>
        <fullName evidence="8">Carbohydrate kinase</fullName>
        <ecNumber evidence="8">2.7.1.-</ecNumber>
    </submittedName>
</protein>
<organism evidence="8 11">
    <name type="scientific">Actinotignum timonense</name>
    <dbReference type="NCBI Taxonomy" id="1870995"/>
    <lineage>
        <taxon>Bacteria</taxon>
        <taxon>Bacillati</taxon>
        <taxon>Actinomycetota</taxon>
        <taxon>Actinomycetes</taxon>
        <taxon>Actinomycetales</taxon>
        <taxon>Actinomycetaceae</taxon>
        <taxon>Actinotignum</taxon>
    </lineage>
</organism>
<keyword evidence="10" id="KW-1185">Reference proteome</keyword>
<evidence type="ECO:0000256" key="1">
    <source>
        <dbReference type="ARBA" id="ARBA00010688"/>
    </source>
</evidence>
<dbReference type="AlphaFoldDB" id="A0AAW9HHL7"/>